<comment type="catalytic activity">
    <reaction evidence="1 10">
        <text>[protein]-peptidylproline (omega=180) = [protein]-peptidylproline (omega=0)</text>
        <dbReference type="Rhea" id="RHEA:16237"/>
        <dbReference type="Rhea" id="RHEA-COMP:10747"/>
        <dbReference type="Rhea" id="RHEA-COMP:10748"/>
        <dbReference type="ChEBI" id="CHEBI:83833"/>
        <dbReference type="ChEBI" id="CHEBI:83834"/>
        <dbReference type="EC" id="5.2.1.8"/>
    </reaction>
</comment>
<dbReference type="InterPro" id="IPR027304">
    <property type="entry name" value="Trigger_fact/SurA_dom_sf"/>
</dbReference>
<comment type="similarity">
    <text evidence="2 10">Belongs to the FKBP-type PPIase family. Tig subfamily.</text>
</comment>
<keyword evidence="7 10" id="KW-0413">Isomerase</keyword>
<reference evidence="14 15" key="1">
    <citation type="journal article" date="2015" name="Genome Announc.">
        <title>Complete Genome Sequence of 'Candidatus Liberibacter africanus,' a Bacterium Associated with Citrus Huanglongbing.</title>
        <authorList>
            <person name="Lin H."/>
            <person name="Pietersen G."/>
            <person name="Han C."/>
            <person name="Read D.A."/>
            <person name="Lou B."/>
            <person name="Gupta G."/>
            <person name="Civerolo E.L."/>
        </authorList>
    </citation>
    <scope>NUCLEOTIDE SEQUENCE [LARGE SCALE GENOMIC DNA]</scope>
    <source>
        <strain evidence="14 15">PTSAPSY</strain>
    </source>
</reference>
<dbReference type="SUPFAM" id="SSF54534">
    <property type="entry name" value="FKBP-like"/>
    <property type="match status" value="1"/>
</dbReference>
<feature type="domain" description="Trigger factor C-terminal" evidence="13">
    <location>
        <begin position="279"/>
        <end position="426"/>
    </location>
</feature>
<dbReference type="InterPro" id="IPR008880">
    <property type="entry name" value="Trigger_fac_C"/>
</dbReference>
<dbReference type="SUPFAM" id="SSF109998">
    <property type="entry name" value="Triger factor/SurA peptide-binding domain-like"/>
    <property type="match status" value="1"/>
</dbReference>
<dbReference type="GO" id="GO:0043022">
    <property type="term" value="F:ribosome binding"/>
    <property type="evidence" value="ECO:0007669"/>
    <property type="project" value="TreeGrafter"/>
</dbReference>
<keyword evidence="6 10" id="KW-0143">Chaperone</keyword>
<evidence type="ECO:0000259" key="12">
    <source>
        <dbReference type="Pfam" id="PF05697"/>
    </source>
</evidence>
<dbReference type="Pfam" id="PF05697">
    <property type="entry name" value="Trigger_N"/>
    <property type="match status" value="1"/>
</dbReference>
<feature type="domain" description="PPIase FKBP-type" evidence="11">
    <location>
        <begin position="164"/>
        <end position="238"/>
    </location>
</feature>
<dbReference type="EMBL" id="CP004021">
    <property type="protein sequence ID" value="AKK20427.1"/>
    <property type="molecule type" value="Genomic_DNA"/>
</dbReference>
<keyword evidence="10" id="KW-0963">Cytoplasm</keyword>
<keyword evidence="15" id="KW-1185">Reference proteome</keyword>
<evidence type="ECO:0000256" key="7">
    <source>
        <dbReference type="ARBA" id="ARBA00023235"/>
    </source>
</evidence>
<name>A0A0G3I9I6_LIBAF</name>
<organism evidence="14 15">
    <name type="scientific">Candidatus Liberibacter africanus PTSAPSY</name>
    <dbReference type="NCBI Taxonomy" id="1277257"/>
    <lineage>
        <taxon>Bacteria</taxon>
        <taxon>Pseudomonadati</taxon>
        <taxon>Pseudomonadota</taxon>
        <taxon>Alphaproteobacteria</taxon>
        <taxon>Hyphomicrobiales</taxon>
        <taxon>Rhizobiaceae</taxon>
        <taxon>Liberibacter</taxon>
    </lineage>
</organism>
<dbReference type="EC" id="5.2.1.8" evidence="3 10"/>
<dbReference type="OrthoDB" id="9767721at2"/>
<dbReference type="GO" id="GO:0005737">
    <property type="term" value="C:cytoplasm"/>
    <property type="evidence" value="ECO:0007669"/>
    <property type="project" value="UniProtKB-SubCell"/>
</dbReference>
<dbReference type="RefSeq" id="WP_047264408.1">
    <property type="nucleotide sequence ID" value="NZ_CP004021.1"/>
</dbReference>
<evidence type="ECO:0000256" key="9">
    <source>
        <dbReference type="ARBA" id="ARBA00029986"/>
    </source>
</evidence>
<dbReference type="KEGG" id="lau:G293_04015"/>
<keyword evidence="5 10" id="KW-0697">Rotamase</keyword>
<dbReference type="SUPFAM" id="SSF102735">
    <property type="entry name" value="Trigger factor ribosome-binding domain"/>
    <property type="match status" value="1"/>
</dbReference>
<evidence type="ECO:0000256" key="2">
    <source>
        <dbReference type="ARBA" id="ARBA00005464"/>
    </source>
</evidence>
<proteinExistence type="inferred from homology"/>
<dbReference type="InterPro" id="IPR037041">
    <property type="entry name" value="Trigger_fac_C_sf"/>
</dbReference>
<dbReference type="PATRIC" id="fig|1277257.4.peg.862"/>
<dbReference type="GO" id="GO:0003755">
    <property type="term" value="F:peptidyl-prolyl cis-trans isomerase activity"/>
    <property type="evidence" value="ECO:0007669"/>
    <property type="project" value="UniProtKB-UniRule"/>
</dbReference>
<dbReference type="GO" id="GO:0051083">
    <property type="term" value="P:'de novo' cotranslational protein folding"/>
    <property type="evidence" value="ECO:0007669"/>
    <property type="project" value="TreeGrafter"/>
</dbReference>
<dbReference type="InterPro" id="IPR008881">
    <property type="entry name" value="Trigger_fac_ribosome-bd_bac"/>
</dbReference>
<dbReference type="STRING" id="1277257.G293_04015"/>
<comment type="subcellular location">
    <subcellularLocation>
        <location evidence="10">Cytoplasm</location>
    </subcellularLocation>
    <text evidence="10">About half TF is bound to the ribosome near the polypeptide exit tunnel while the other half is free in the cytoplasm.</text>
</comment>
<sequence>MQVIEKFSEGLKRELDVIVPSSRVTDVFDKRIEDIKSKANIKGFRPGKVPVSHIKSMYGKSILSEIIDEMIKEIVPEVLSQRDERAAMRPNIAINEGEDDVTSRLIEGSVDLKIRLLYDVLPKIEIDSFDDLQITQDVCEVSEEEIDKQMVEIAKNNLVFEVKEKQAEIGDQVNIDYTVSADNTILKDHSKKNLQCIVGSEALFSETTDMLIGLKAGDKKEIERLFPEDHSIKDLAGKKVILSFSINAVSSPLPIVINNDLAVRLDFESETAMRDLCSQKIKQHSEFVIRQKVKRQVLDYISNKYTFDVPESLVENEYNSILQKIRLEMNASGQNSENADPIKEEDVQDYRMLANRRVLTGIVLGTIGEKNSIDVTEEEMQSALYQQLQRFPGHEKKMLEYFQKHPNAVAELRAPIFEEKVIDCILKNAQIIERKVTVDQLFKDSAESSKEELSEKSS</sequence>
<keyword evidence="10" id="KW-0131">Cell cycle</keyword>
<gene>
    <name evidence="10" type="primary">tig</name>
    <name evidence="14" type="ORF">G293_04015</name>
</gene>
<dbReference type="PANTHER" id="PTHR30560:SF3">
    <property type="entry name" value="TRIGGER FACTOR-LIKE PROTEIN TIG, CHLOROPLASTIC"/>
    <property type="match status" value="1"/>
</dbReference>
<evidence type="ECO:0000256" key="5">
    <source>
        <dbReference type="ARBA" id="ARBA00023110"/>
    </source>
</evidence>
<keyword evidence="10" id="KW-0132">Cell division</keyword>
<evidence type="ECO:0000259" key="13">
    <source>
        <dbReference type="Pfam" id="PF05698"/>
    </source>
</evidence>
<dbReference type="NCBIfam" id="TIGR00115">
    <property type="entry name" value="tig"/>
    <property type="match status" value="1"/>
</dbReference>
<evidence type="ECO:0000256" key="1">
    <source>
        <dbReference type="ARBA" id="ARBA00000971"/>
    </source>
</evidence>
<dbReference type="GO" id="GO:0044183">
    <property type="term" value="F:protein folding chaperone"/>
    <property type="evidence" value="ECO:0007669"/>
    <property type="project" value="TreeGrafter"/>
</dbReference>
<evidence type="ECO:0000256" key="4">
    <source>
        <dbReference type="ARBA" id="ARBA00016902"/>
    </source>
</evidence>
<dbReference type="PIRSF" id="PIRSF003095">
    <property type="entry name" value="Trigger_factor"/>
    <property type="match status" value="1"/>
</dbReference>
<dbReference type="Pfam" id="PF00254">
    <property type="entry name" value="FKBP_C"/>
    <property type="match status" value="1"/>
</dbReference>
<evidence type="ECO:0000256" key="10">
    <source>
        <dbReference type="HAMAP-Rule" id="MF_00303"/>
    </source>
</evidence>
<dbReference type="Gene3D" id="3.10.50.40">
    <property type="match status" value="1"/>
</dbReference>
<dbReference type="Proteomes" id="UP000035503">
    <property type="component" value="Chromosome"/>
</dbReference>
<evidence type="ECO:0000256" key="8">
    <source>
        <dbReference type="ARBA" id="ARBA00024849"/>
    </source>
</evidence>
<dbReference type="Gene3D" id="3.30.70.1050">
    <property type="entry name" value="Trigger factor ribosome-binding domain"/>
    <property type="match status" value="1"/>
</dbReference>
<dbReference type="InterPro" id="IPR005215">
    <property type="entry name" value="Trig_fac"/>
</dbReference>
<protein>
    <recommendedName>
        <fullName evidence="4 10">Trigger factor</fullName>
        <shortName evidence="10">TF</shortName>
        <ecNumber evidence="3 10">5.2.1.8</ecNumber>
    </recommendedName>
    <alternativeName>
        <fullName evidence="9 10">PPIase</fullName>
    </alternativeName>
</protein>
<comment type="domain">
    <text evidence="10">Consists of 3 domains; the N-terminus binds the ribosome, the middle domain has PPIase activity, while the C-terminus has intrinsic chaperone activity on its own.</text>
</comment>
<accession>A0A0G3I9I6</accession>
<dbReference type="AlphaFoldDB" id="A0A0G3I9I6"/>
<dbReference type="InterPro" id="IPR001179">
    <property type="entry name" value="PPIase_FKBP_dom"/>
</dbReference>
<evidence type="ECO:0000313" key="15">
    <source>
        <dbReference type="Proteomes" id="UP000035503"/>
    </source>
</evidence>
<evidence type="ECO:0000256" key="3">
    <source>
        <dbReference type="ARBA" id="ARBA00013194"/>
    </source>
</evidence>
<feature type="domain" description="Trigger factor ribosome-binding bacterial" evidence="12">
    <location>
        <begin position="1"/>
        <end position="151"/>
    </location>
</feature>
<dbReference type="InterPro" id="IPR036611">
    <property type="entry name" value="Trigger_fac_ribosome-bd_sf"/>
</dbReference>
<evidence type="ECO:0000313" key="14">
    <source>
        <dbReference type="EMBL" id="AKK20427.1"/>
    </source>
</evidence>
<dbReference type="Pfam" id="PF05698">
    <property type="entry name" value="Trigger_C"/>
    <property type="match status" value="1"/>
</dbReference>
<dbReference type="GO" id="GO:0043335">
    <property type="term" value="P:protein unfolding"/>
    <property type="evidence" value="ECO:0007669"/>
    <property type="project" value="TreeGrafter"/>
</dbReference>
<dbReference type="Gene3D" id="1.10.3120.10">
    <property type="entry name" value="Trigger factor, C-terminal domain"/>
    <property type="match status" value="1"/>
</dbReference>
<evidence type="ECO:0000259" key="11">
    <source>
        <dbReference type="Pfam" id="PF00254"/>
    </source>
</evidence>
<dbReference type="GO" id="GO:0015031">
    <property type="term" value="P:protein transport"/>
    <property type="evidence" value="ECO:0007669"/>
    <property type="project" value="UniProtKB-UniRule"/>
</dbReference>
<comment type="function">
    <text evidence="8 10">Involved in protein export. Acts as a chaperone by maintaining the newly synthesized protein in an open conformation. Functions as a peptidyl-prolyl cis-trans isomerase.</text>
</comment>
<dbReference type="HAMAP" id="MF_00303">
    <property type="entry name" value="Trigger_factor_Tig"/>
    <property type="match status" value="1"/>
</dbReference>
<dbReference type="InterPro" id="IPR046357">
    <property type="entry name" value="PPIase_dom_sf"/>
</dbReference>
<dbReference type="PANTHER" id="PTHR30560">
    <property type="entry name" value="TRIGGER FACTOR CHAPERONE AND PEPTIDYL-PROLYL CIS/TRANS ISOMERASE"/>
    <property type="match status" value="1"/>
</dbReference>
<evidence type="ECO:0000256" key="6">
    <source>
        <dbReference type="ARBA" id="ARBA00023186"/>
    </source>
</evidence>
<dbReference type="GO" id="GO:0051301">
    <property type="term" value="P:cell division"/>
    <property type="evidence" value="ECO:0007669"/>
    <property type="project" value="UniProtKB-KW"/>
</dbReference>